<name>A0A667H6X9_LYNCA</name>
<proteinExistence type="predicted"/>
<sequence length="78" mass="8911">MLMNCTGVQTRQFMRSAGQKLLLIWTERAAALRIFPASPFMTRRNNNRKAGAKRRRSRRSLLTPAQGTSEGIQCSMKR</sequence>
<dbReference type="AlphaFoldDB" id="A0A667H6X9"/>
<feature type="compositionally biased region" description="Polar residues" evidence="1">
    <location>
        <begin position="63"/>
        <end position="72"/>
    </location>
</feature>
<reference evidence="2" key="1">
    <citation type="submission" date="2025-08" db="UniProtKB">
        <authorList>
            <consortium name="Ensembl"/>
        </authorList>
    </citation>
    <scope>IDENTIFICATION</scope>
</reference>
<accession>A0A667H6X9</accession>
<evidence type="ECO:0000313" key="2">
    <source>
        <dbReference type="Ensembl" id="ENSLCNP00005022938.1"/>
    </source>
</evidence>
<organism evidence="2 3">
    <name type="scientific">Lynx canadensis</name>
    <name type="common">Canada lynx</name>
    <name type="synonym">Felis canadensis</name>
    <dbReference type="NCBI Taxonomy" id="61383"/>
    <lineage>
        <taxon>Eukaryota</taxon>
        <taxon>Metazoa</taxon>
        <taxon>Chordata</taxon>
        <taxon>Craniata</taxon>
        <taxon>Vertebrata</taxon>
        <taxon>Euteleostomi</taxon>
        <taxon>Mammalia</taxon>
        <taxon>Eutheria</taxon>
        <taxon>Laurasiatheria</taxon>
        <taxon>Carnivora</taxon>
        <taxon>Feliformia</taxon>
        <taxon>Felidae</taxon>
        <taxon>Felinae</taxon>
        <taxon>Lynx</taxon>
    </lineage>
</organism>
<reference evidence="2" key="2">
    <citation type="submission" date="2025-09" db="UniProtKB">
        <authorList>
            <consortium name="Ensembl"/>
        </authorList>
    </citation>
    <scope>IDENTIFICATION</scope>
</reference>
<evidence type="ECO:0000313" key="3">
    <source>
        <dbReference type="Proteomes" id="UP000472241"/>
    </source>
</evidence>
<evidence type="ECO:0000256" key="1">
    <source>
        <dbReference type="SAM" id="MobiDB-lite"/>
    </source>
</evidence>
<keyword evidence="3" id="KW-1185">Reference proteome</keyword>
<dbReference type="Proteomes" id="UP000472241">
    <property type="component" value="Unplaced"/>
</dbReference>
<feature type="compositionally biased region" description="Basic residues" evidence="1">
    <location>
        <begin position="45"/>
        <end position="59"/>
    </location>
</feature>
<protein>
    <submittedName>
        <fullName evidence="2">Uncharacterized protein</fullName>
    </submittedName>
</protein>
<dbReference type="Ensembl" id="ENSLCNT00005025634.1">
    <property type="protein sequence ID" value="ENSLCNP00005022938.1"/>
    <property type="gene ID" value="ENSLCNG00005014927.1"/>
</dbReference>
<feature type="region of interest" description="Disordered" evidence="1">
    <location>
        <begin position="42"/>
        <end position="78"/>
    </location>
</feature>